<evidence type="ECO:0000313" key="1">
    <source>
        <dbReference type="EMBL" id="VFU22747.1"/>
    </source>
</evidence>
<dbReference type="AlphaFoldDB" id="A0A6N2KCQ2"/>
<sequence length="81" mass="9314">MTQCDEDLDSEFQMRYRGEDIRTVPCFIADFGSGTQLKFINFLLKDIELLYEVTQPGLTSNLPELGWIRTWYLPATAFDAG</sequence>
<organism evidence="1">
    <name type="scientific">Salix viminalis</name>
    <name type="common">Common osier</name>
    <name type="synonym">Basket willow</name>
    <dbReference type="NCBI Taxonomy" id="40686"/>
    <lineage>
        <taxon>Eukaryota</taxon>
        <taxon>Viridiplantae</taxon>
        <taxon>Streptophyta</taxon>
        <taxon>Embryophyta</taxon>
        <taxon>Tracheophyta</taxon>
        <taxon>Spermatophyta</taxon>
        <taxon>Magnoliopsida</taxon>
        <taxon>eudicotyledons</taxon>
        <taxon>Gunneridae</taxon>
        <taxon>Pentapetalae</taxon>
        <taxon>rosids</taxon>
        <taxon>fabids</taxon>
        <taxon>Malpighiales</taxon>
        <taxon>Salicaceae</taxon>
        <taxon>Saliceae</taxon>
        <taxon>Salix</taxon>
    </lineage>
</organism>
<gene>
    <name evidence="1" type="ORF">SVIM_LOCUS27363</name>
</gene>
<name>A0A6N2KCQ2_SALVM</name>
<accession>A0A6N2KCQ2</accession>
<dbReference type="EMBL" id="CAADRP010000091">
    <property type="protein sequence ID" value="VFU22747.1"/>
    <property type="molecule type" value="Genomic_DNA"/>
</dbReference>
<protein>
    <submittedName>
        <fullName evidence="1">Uncharacterized protein</fullName>
    </submittedName>
</protein>
<proteinExistence type="predicted"/>
<reference evidence="1" key="1">
    <citation type="submission" date="2019-03" db="EMBL/GenBank/DDBJ databases">
        <authorList>
            <person name="Mank J."/>
            <person name="Almeida P."/>
        </authorList>
    </citation>
    <scope>NUCLEOTIDE SEQUENCE</scope>
    <source>
        <strain evidence="1">78183</strain>
    </source>
</reference>